<dbReference type="Proteomes" id="UP000886523">
    <property type="component" value="Unassembled WGS sequence"/>
</dbReference>
<protein>
    <submittedName>
        <fullName evidence="1">Uncharacterized protein</fullName>
    </submittedName>
</protein>
<comment type="caution">
    <text evidence="1">The sequence shown here is derived from an EMBL/GenBank/DDBJ whole genome shotgun (WGS) entry which is preliminary data.</text>
</comment>
<accession>A0A9P6AD94</accession>
<name>A0A9P6AD94_9AGAM</name>
<dbReference type="AlphaFoldDB" id="A0A9P6AD94"/>
<dbReference type="PANTHER" id="PTHR35871:SF1">
    <property type="entry name" value="CXC1-LIKE CYSTEINE CLUSTER ASSOCIATED WITH KDZ TRANSPOSASES DOMAIN-CONTAINING PROTEIN"/>
    <property type="match status" value="1"/>
</dbReference>
<evidence type="ECO:0000313" key="1">
    <source>
        <dbReference type="EMBL" id="KAF9503742.1"/>
    </source>
</evidence>
<dbReference type="PANTHER" id="PTHR35871">
    <property type="entry name" value="EXPRESSED PROTEIN"/>
    <property type="match status" value="1"/>
</dbReference>
<organism evidence="1 2">
    <name type="scientific">Hydnum rufescens UP504</name>
    <dbReference type="NCBI Taxonomy" id="1448309"/>
    <lineage>
        <taxon>Eukaryota</taxon>
        <taxon>Fungi</taxon>
        <taxon>Dikarya</taxon>
        <taxon>Basidiomycota</taxon>
        <taxon>Agaricomycotina</taxon>
        <taxon>Agaricomycetes</taxon>
        <taxon>Cantharellales</taxon>
        <taxon>Hydnaceae</taxon>
        <taxon>Hydnum</taxon>
    </lineage>
</organism>
<sequence length="390" mass="43940">MVGRKWFACRLWEWSRAYIKDPNNLLINIYGTCNVSILVSDEDLIQDITLHLQSLGLKKTISHKTALRWMQIMGYWWGGELEGHERSDVVAYQQSIFLLAWAALEAKTHKFDNNGNLDVSAPVPSHPTVIWNHDESIFYAHDSETAKPYAKGEGASLMVADFVSPDYGWLQEWDQAGSGARVLLRPGKECDGYFTCEEVLAQATKAMDLLEQHFPNEDHVFIYDNATTHKKHANDALSAQHMPKYPPNLNRGGRSNNPNWGIKVPLLDPNGKTVHSPDGKVIKVFKRMANAKFADGTPQPLYFPDNHPQYPGLFKGMAVILEEHGFHNANSLKTECKNFKCKPGATDCCCHVLGYAKRVYHQYPMSSDPIALEKNALMALNSVPLLSMQR</sequence>
<keyword evidence="2" id="KW-1185">Reference proteome</keyword>
<proteinExistence type="predicted"/>
<gene>
    <name evidence="1" type="ORF">BS47DRAFT_1374461</name>
</gene>
<evidence type="ECO:0000313" key="2">
    <source>
        <dbReference type="Proteomes" id="UP000886523"/>
    </source>
</evidence>
<reference evidence="1" key="1">
    <citation type="journal article" date="2020" name="Nat. Commun.">
        <title>Large-scale genome sequencing of mycorrhizal fungi provides insights into the early evolution of symbiotic traits.</title>
        <authorList>
            <person name="Miyauchi S."/>
            <person name="Kiss E."/>
            <person name="Kuo A."/>
            <person name="Drula E."/>
            <person name="Kohler A."/>
            <person name="Sanchez-Garcia M."/>
            <person name="Morin E."/>
            <person name="Andreopoulos B."/>
            <person name="Barry K.W."/>
            <person name="Bonito G."/>
            <person name="Buee M."/>
            <person name="Carver A."/>
            <person name="Chen C."/>
            <person name="Cichocki N."/>
            <person name="Clum A."/>
            <person name="Culley D."/>
            <person name="Crous P.W."/>
            <person name="Fauchery L."/>
            <person name="Girlanda M."/>
            <person name="Hayes R.D."/>
            <person name="Keri Z."/>
            <person name="LaButti K."/>
            <person name="Lipzen A."/>
            <person name="Lombard V."/>
            <person name="Magnuson J."/>
            <person name="Maillard F."/>
            <person name="Murat C."/>
            <person name="Nolan M."/>
            <person name="Ohm R.A."/>
            <person name="Pangilinan J."/>
            <person name="Pereira M.F."/>
            <person name="Perotto S."/>
            <person name="Peter M."/>
            <person name="Pfister S."/>
            <person name="Riley R."/>
            <person name="Sitrit Y."/>
            <person name="Stielow J.B."/>
            <person name="Szollosi G."/>
            <person name="Zifcakova L."/>
            <person name="Stursova M."/>
            <person name="Spatafora J.W."/>
            <person name="Tedersoo L."/>
            <person name="Vaario L.M."/>
            <person name="Yamada A."/>
            <person name="Yan M."/>
            <person name="Wang P."/>
            <person name="Xu J."/>
            <person name="Bruns T."/>
            <person name="Baldrian P."/>
            <person name="Vilgalys R."/>
            <person name="Dunand C."/>
            <person name="Henrissat B."/>
            <person name="Grigoriev I.V."/>
            <person name="Hibbett D."/>
            <person name="Nagy L.G."/>
            <person name="Martin F.M."/>
        </authorList>
    </citation>
    <scope>NUCLEOTIDE SEQUENCE</scope>
    <source>
        <strain evidence="1">UP504</strain>
    </source>
</reference>
<dbReference type="OrthoDB" id="6511194at2759"/>
<dbReference type="EMBL" id="MU129307">
    <property type="protein sequence ID" value="KAF9503742.1"/>
    <property type="molecule type" value="Genomic_DNA"/>
</dbReference>